<organism evidence="7 8">
    <name type="scientific">Leucobacter chromiiresistens</name>
    <dbReference type="NCBI Taxonomy" id="1079994"/>
    <lineage>
        <taxon>Bacteria</taxon>
        <taxon>Bacillati</taxon>
        <taxon>Actinomycetota</taxon>
        <taxon>Actinomycetes</taxon>
        <taxon>Micrococcales</taxon>
        <taxon>Microbacteriaceae</taxon>
        <taxon>Leucobacter</taxon>
    </lineage>
</organism>
<name>A0A1H0ZT04_9MICO</name>
<reference evidence="7 8" key="1">
    <citation type="submission" date="2016-10" db="EMBL/GenBank/DDBJ databases">
        <authorList>
            <person name="de Groot N.N."/>
        </authorList>
    </citation>
    <scope>NUCLEOTIDE SEQUENCE [LARGE SCALE GENOMIC DNA]</scope>
    <source>
        <strain evidence="7 8">DSM 22788</strain>
    </source>
</reference>
<dbReference type="Gene3D" id="3.40.50.1820">
    <property type="entry name" value="alpha/beta hydrolase"/>
    <property type="match status" value="1"/>
</dbReference>
<dbReference type="eggNOG" id="ENOG5030PZC">
    <property type="taxonomic scope" value="Bacteria"/>
</dbReference>
<dbReference type="InterPro" id="IPR029058">
    <property type="entry name" value="AB_hydrolase_fold"/>
</dbReference>
<keyword evidence="3" id="KW-0378">Hydrolase</keyword>
<keyword evidence="4" id="KW-1015">Disulfide bond</keyword>
<dbReference type="PANTHER" id="PTHR33630:SF9">
    <property type="entry name" value="CUTINASE 4"/>
    <property type="match status" value="1"/>
</dbReference>
<dbReference type="InterPro" id="IPR000675">
    <property type="entry name" value="Cutinase/axe"/>
</dbReference>
<comment type="similarity">
    <text evidence="1">Belongs to the cutinase family.</text>
</comment>
<dbReference type="GO" id="GO:0052689">
    <property type="term" value="F:carboxylic ester hydrolase activity"/>
    <property type="evidence" value="ECO:0007669"/>
    <property type="project" value="UniProtKB-KW"/>
</dbReference>
<dbReference type="EMBL" id="FNKB01000001">
    <property type="protein sequence ID" value="SDQ30564.1"/>
    <property type="molecule type" value="Genomic_DNA"/>
</dbReference>
<feature type="region of interest" description="Disordered" evidence="5">
    <location>
        <begin position="279"/>
        <end position="310"/>
    </location>
</feature>
<dbReference type="PROSITE" id="PS51257">
    <property type="entry name" value="PROKAR_LIPOPROTEIN"/>
    <property type="match status" value="1"/>
</dbReference>
<dbReference type="Pfam" id="PF01083">
    <property type="entry name" value="Cutinase"/>
    <property type="match status" value="1"/>
</dbReference>
<dbReference type="Proteomes" id="UP000182690">
    <property type="component" value="Unassembled WGS sequence"/>
</dbReference>
<accession>A0A1H0ZT04</accession>
<dbReference type="RefSeq" id="WP_010157229.1">
    <property type="nucleotide sequence ID" value="NZ_FNKB01000001.1"/>
</dbReference>
<protein>
    <submittedName>
        <fullName evidence="7">Cutinase</fullName>
    </submittedName>
</protein>
<keyword evidence="2" id="KW-0719">Serine esterase</keyword>
<evidence type="ECO:0000256" key="6">
    <source>
        <dbReference type="SAM" id="SignalP"/>
    </source>
</evidence>
<keyword evidence="6" id="KW-0732">Signal</keyword>
<gene>
    <name evidence="7" type="ORF">SAMN04488565_2040</name>
</gene>
<feature type="region of interest" description="Disordered" evidence="5">
    <location>
        <begin position="33"/>
        <end position="55"/>
    </location>
</feature>
<feature type="chain" id="PRO_5010328851" evidence="6">
    <location>
        <begin position="33"/>
        <end position="310"/>
    </location>
</feature>
<sequence>MGDLLMRRRSRRLLLPCALLLGAAALGVSGCAAPVDPSETRESLSEVTENPAPPKADELYDAELHPEPVVDPVDCDPYLVVTARGTGEPSQGQLLSPVARTVSQARPGDVEVLDLDYPADTDIKEGGTIGVRTLVDVLRVQAETCPAQRFVLLGYSQGALVVGDALASPEDRMVGPTVGSVDEETLGRVLAVVLYGDPRFVGDEEYNVGSYDVETDGLLPRPDGALDAVGERMRDYCVAGDFICQSSLDFDEEPHVEYYSNGMQGDGAAFVITRLDRAGTDLGRESGDEPGDADERATPTPTQAPTPTPR</sequence>
<feature type="compositionally biased region" description="Basic and acidic residues" evidence="5">
    <location>
        <begin position="279"/>
        <end position="297"/>
    </location>
</feature>
<dbReference type="PANTHER" id="PTHR33630">
    <property type="entry name" value="CUTINASE RV1984C-RELATED-RELATED"/>
    <property type="match status" value="1"/>
</dbReference>
<dbReference type="SMART" id="SM01110">
    <property type="entry name" value="Cutinase"/>
    <property type="match status" value="1"/>
</dbReference>
<evidence type="ECO:0000256" key="2">
    <source>
        <dbReference type="ARBA" id="ARBA00022487"/>
    </source>
</evidence>
<dbReference type="STRING" id="1079994.SAMN04488565_2040"/>
<evidence type="ECO:0000256" key="4">
    <source>
        <dbReference type="ARBA" id="ARBA00023157"/>
    </source>
</evidence>
<evidence type="ECO:0000256" key="5">
    <source>
        <dbReference type="SAM" id="MobiDB-lite"/>
    </source>
</evidence>
<proteinExistence type="inferred from homology"/>
<evidence type="ECO:0000313" key="7">
    <source>
        <dbReference type="EMBL" id="SDQ30564.1"/>
    </source>
</evidence>
<dbReference type="AlphaFoldDB" id="A0A1H0ZT04"/>
<dbReference type="SUPFAM" id="SSF53474">
    <property type="entry name" value="alpha/beta-Hydrolases"/>
    <property type="match status" value="1"/>
</dbReference>
<evidence type="ECO:0000256" key="3">
    <source>
        <dbReference type="ARBA" id="ARBA00022801"/>
    </source>
</evidence>
<feature type="signal peptide" evidence="6">
    <location>
        <begin position="1"/>
        <end position="32"/>
    </location>
</feature>
<evidence type="ECO:0000313" key="8">
    <source>
        <dbReference type="Proteomes" id="UP000182690"/>
    </source>
</evidence>
<evidence type="ECO:0000256" key="1">
    <source>
        <dbReference type="ARBA" id="ARBA00007534"/>
    </source>
</evidence>